<keyword evidence="2" id="KW-0012">Acyltransferase</keyword>
<dbReference type="SUPFAM" id="SSF55729">
    <property type="entry name" value="Acyl-CoA N-acyltransferases (Nat)"/>
    <property type="match status" value="1"/>
</dbReference>
<dbReference type="InterPro" id="IPR016181">
    <property type="entry name" value="Acyl_CoA_acyltransferase"/>
</dbReference>
<name>A0A099JM52_9MICO</name>
<proteinExistence type="predicted"/>
<comment type="caution">
    <text evidence="4">The sequence shown here is derived from an EMBL/GenBank/DDBJ whole genome shotgun (WGS) entry which is preliminary data.</text>
</comment>
<dbReference type="EMBL" id="JPXF01000016">
    <property type="protein sequence ID" value="KGJ79271.1"/>
    <property type="molecule type" value="Genomic_DNA"/>
</dbReference>
<gene>
    <name evidence="5" type="ORF">BJ997_004294</name>
    <name evidence="4" type="ORF">GY21_05605</name>
</gene>
<organism evidence="4 6">
    <name type="scientific">Cryobacterium roopkundense</name>
    <dbReference type="NCBI Taxonomy" id="1001240"/>
    <lineage>
        <taxon>Bacteria</taxon>
        <taxon>Bacillati</taxon>
        <taxon>Actinomycetota</taxon>
        <taxon>Actinomycetes</taxon>
        <taxon>Micrococcales</taxon>
        <taxon>Microbacteriaceae</taxon>
        <taxon>Cryobacterium</taxon>
    </lineage>
</organism>
<dbReference type="CDD" id="cd04301">
    <property type="entry name" value="NAT_SF"/>
    <property type="match status" value="1"/>
</dbReference>
<evidence type="ECO:0000256" key="1">
    <source>
        <dbReference type="ARBA" id="ARBA00022679"/>
    </source>
</evidence>
<dbReference type="InterPro" id="IPR050832">
    <property type="entry name" value="Bact_Acetyltransf"/>
</dbReference>
<keyword evidence="6" id="KW-1185">Reference proteome</keyword>
<accession>A0A099JM52</accession>
<reference evidence="4 6" key="1">
    <citation type="submission" date="2014-08" db="EMBL/GenBank/DDBJ databases">
        <authorList>
            <person name="Sisinthy S."/>
        </authorList>
    </citation>
    <scope>NUCLEOTIDE SEQUENCE [LARGE SCALE GENOMIC DNA]</scope>
    <source>
        <strain evidence="4 6">RuG17</strain>
    </source>
</reference>
<sequence length="169" mass="18799">MITSEFVIRPTADDDWQEIRELRLEMIRDTPTAYTETLESALGYDEAEWRMRGQRGASGHGVALAAITESGRWVGTMAGFVPDAETGAILVGVYVSPDFRGTRIGVTDALLSAVENWARTECDQLTLHVHEDNIRARKAYERRGFVPTGHSAAYNLDPSKQELEMVKAL</sequence>
<dbReference type="eggNOG" id="COG0456">
    <property type="taxonomic scope" value="Bacteria"/>
</dbReference>
<dbReference type="Gene3D" id="3.40.630.30">
    <property type="match status" value="1"/>
</dbReference>
<dbReference type="PROSITE" id="PS51186">
    <property type="entry name" value="GNAT"/>
    <property type="match status" value="1"/>
</dbReference>
<protein>
    <submittedName>
        <fullName evidence="4 5">Acetyltransferase</fullName>
    </submittedName>
</protein>
<keyword evidence="1 4" id="KW-0808">Transferase</keyword>
<dbReference type="PANTHER" id="PTHR43877">
    <property type="entry name" value="AMINOALKYLPHOSPHONATE N-ACETYLTRANSFERASE-RELATED-RELATED"/>
    <property type="match status" value="1"/>
</dbReference>
<evidence type="ECO:0000313" key="7">
    <source>
        <dbReference type="Proteomes" id="UP000561726"/>
    </source>
</evidence>
<dbReference type="OrthoDB" id="9799092at2"/>
<dbReference type="Proteomes" id="UP000561726">
    <property type="component" value="Unassembled WGS sequence"/>
</dbReference>
<dbReference type="STRING" id="1001240.GY21_05605"/>
<evidence type="ECO:0000259" key="3">
    <source>
        <dbReference type="PROSITE" id="PS51186"/>
    </source>
</evidence>
<evidence type="ECO:0000313" key="4">
    <source>
        <dbReference type="EMBL" id="KGJ79271.1"/>
    </source>
</evidence>
<dbReference type="Pfam" id="PF00583">
    <property type="entry name" value="Acetyltransf_1"/>
    <property type="match status" value="1"/>
</dbReference>
<dbReference type="AlphaFoldDB" id="A0A099JM52"/>
<dbReference type="InterPro" id="IPR000182">
    <property type="entry name" value="GNAT_dom"/>
</dbReference>
<evidence type="ECO:0000313" key="6">
    <source>
        <dbReference type="Proteomes" id="UP000029864"/>
    </source>
</evidence>
<dbReference type="GO" id="GO:0016747">
    <property type="term" value="F:acyltransferase activity, transferring groups other than amino-acyl groups"/>
    <property type="evidence" value="ECO:0007669"/>
    <property type="project" value="InterPro"/>
</dbReference>
<feature type="domain" description="N-acetyltransferase" evidence="3">
    <location>
        <begin position="6"/>
        <end position="169"/>
    </location>
</feature>
<evidence type="ECO:0000256" key="2">
    <source>
        <dbReference type="ARBA" id="ARBA00023315"/>
    </source>
</evidence>
<evidence type="ECO:0000313" key="5">
    <source>
        <dbReference type="EMBL" id="MBB5643683.1"/>
    </source>
</evidence>
<dbReference type="RefSeq" id="WP_052542037.1">
    <property type="nucleotide sequence ID" value="NZ_JACHBQ010000002.1"/>
</dbReference>
<dbReference type="Proteomes" id="UP000029864">
    <property type="component" value="Unassembled WGS sequence"/>
</dbReference>
<reference evidence="5 7" key="2">
    <citation type="submission" date="2020-08" db="EMBL/GenBank/DDBJ databases">
        <title>Sequencing the genomes of 1000 actinobacteria strains.</title>
        <authorList>
            <person name="Klenk H.-P."/>
        </authorList>
    </citation>
    <scope>NUCLEOTIDE SEQUENCE [LARGE SCALE GENOMIC DNA]</scope>
    <source>
        <strain evidence="5 7">DSM 21065</strain>
    </source>
</reference>
<dbReference type="EMBL" id="JACHBQ010000002">
    <property type="protein sequence ID" value="MBB5643683.1"/>
    <property type="molecule type" value="Genomic_DNA"/>
</dbReference>
<dbReference type="PANTHER" id="PTHR43877:SF2">
    <property type="entry name" value="AMINOALKYLPHOSPHONATE N-ACETYLTRANSFERASE-RELATED"/>
    <property type="match status" value="1"/>
</dbReference>